<gene>
    <name evidence="10" type="ORF">SAMN05421804_102167</name>
</gene>
<keyword evidence="2 8" id="KW-0813">Transport</keyword>
<keyword evidence="5 8" id="KW-0812">Transmembrane</keyword>
<dbReference type="GO" id="GO:0055085">
    <property type="term" value="P:transmembrane transport"/>
    <property type="evidence" value="ECO:0007669"/>
    <property type="project" value="InterPro"/>
</dbReference>
<dbReference type="PANTHER" id="PTHR43357:SF3">
    <property type="entry name" value="FE(3+)-TRANSPORT SYSTEM PERMEASE PROTEIN FBPB 2"/>
    <property type="match status" value="1"/>
</dbReference>
<feature type="transmembrane region" description="Helical" evidence="8">
    <location>
        <begin position="420"/>
        <end position="436"/>
    </location>
</feature>
<feature type="transmembrane region" description="Helical" evidence="8">
    <location>
        <begin position="75"/>
        <end position="95"/>
    </location>
</feature>
<feature type="transmembrane region" description="Helical" evidence="8">
    <location>
        <begin position="395"/>
        <end position="414"/>
    </location>
</feature>
<protein>
    <submittedName>
        <fullName evidence="10">Iron(III) transport system permease protein</fullName>
    </submittedName>
</protein>
<reference evidence="10 11" key="1">
    <citation type="submission" date="2016-10" db="EMBL/GenBank/DDBJ databases">
        <authorList>
            <person name="de Groot N.N."/>
        </authorList>
    </citation>
    <scope>NUCLEOTIDE SEQUENCE [LARGE SCALE GENOMIC DNA]</scope>
    <source>
        <strain evidence="10 11">CGMCC 1.5058</strain>
    </source>
</reference>
<feature type="transmembrane region" description="Helical" evidence="8">
    <location>
        <begin position="140"/>
        <end position="163"/>
    </location>
</feature>
<evidence type="ECO:0000256" key="3">
    <source>
        <dbReference type="ARBA" id="ARBA00022475"/>
    </source>
</evidence>
<proteinExistence type="inferred from homology"/>
<keyword evidence="3" id="KW-1003">Cell membrane</keyword>
<sequence length="558" mass="61420">MAKKSPVKKSFDFSNSLNFWNFVSVGSFILLLIFLIYPFSSLFLESFQGKDGAFTLKTYVNFFKLPYYFNTLKNSFIVCTLATIFSVLVGLPMAYITNRFHIVGKKFINLMVILSLLSPPFIGAYAWIILLGRNGVLTNFFAGLGITLPTIYGLGGIIFVFTLKFFPYVYLYASGALTSIDASLEEAGENLGMSSFKRIMTITFPLILPTITSSALLVFMTSLADFGTPMLIGEGFKTLPVIVYDEFMSELGGNAAMASTLSVIIVLFSLSVLYIQKKVVEKRSYMMSSLRPPEVKELPRGKKILATLFLYTVVLLAMAQQIVVIITSFMKTQGPIFLKEFSLDNYTLVLNRLSLNIRNTFSYAVIALAVMIILGILLAYIIVRRRSKFNNFLDTLIMFPYVIPGAVLGITLLVAFNRKPVVLSGTAAIIIIAYIIRKLPYTVRSSASILYQIDPSIEEASINLGVSPMKTFFKVTAVMMAPGVFSGAILSWITTINELSSTVILYTGRTSTIAVAVYTEVVRASFGTAGALASILTLTTIISILVFNKVSGGRSISL</sequence>
<feature type="transmembrane region" description="Helical" evidence="8">
    <location>
        <begin position="361"/>
        <end position="383"/>
    </location>
</feature>
<evidence type="ECO:0000256" key="2">
    <source>
        <dbReference type="ARBA" id="ARBA00022448"/>
    </source>
</evidence>
<dbReference type="Gene3D" id="1.10.3720.10">
    <property type="entry name" value="MetI-like"/>
    <property type="match status" value="2"/>
</dbReference>
<dbReference type="AlphaFoldDB" id="A0A1G8K157"/>
<evidence type="ECO:0000256" key="7">
    <source>
        <dbReference type="ARBA" id="ARBA00023136"/>
    </source>
</evidence>
<evidence type="ECO:0000256" key="1">
    <source>
        <dbReference type="ARBA" id="ARBA00004429"/>
    </source>
</evidence>
<evidence type="ECO:0000256" key="8">
    <source>
        <dbReference type="RuleBase" id="RU363032"/>
    </source>
</evidence>
<dbReference type="SUPFAM" id="SSF161098">
    <property type="entry name" value="MetI-like"/>
    <property type="match status" value="2"/>
</dbReference>
<dbReference type="RefSeq" id="WP_051651740.1">
    <property type="nucleotide sequence ID" value="NZ_FNDZ01000002.1"/>
</dbReference>
<evidence type="ECO:0000256" key="5">
    <source>
        <dbReference type="ARBA" id="ARBA00022692"/>
    </source>
</evidence>
<name>A0A1G8K157_9CLOT</name>
<keyword evidence="7 8" id="KW-0472">Membrane</keyword>
<feature type="transmembrane region" description="Helical" evidence="8">
    <location>
        <begin position="107"/>
        <end position="128"/>
    </location>
</feature>
<dbReference type="InterPro" id="IPR035906">
    <property type="entry name" value="MetI-like_sf"/>
</dbReference>
<dbReference type="PANTHER" id="PTHR43357">
    <property type="entry name" value="INNER MEMBRANE ABC TRANSPORTER PERMEASE PROTEIN YDCV"/>
    <property type="match status" value="1"/>
</dbReference>
<evidence type="ECO:0000313" key="10">
    <source>
        <dbReference type="EMBL" id="SDI37109.1"/>
    </source>
</evidence>
<keyword evidence="6 8" id="KW-1133">Transmembrane helix</keyword>
<feature type="domain" description="ABC transmembrane type-1" evidence="9">
    <location>
        <begin position="357"/>
        <end position="547"/>
    </location>
</feature>
<evidence type="ECO:0000259" key="9">
    <source>
        <dbReference type="PROSITE" id="PS50928"/>
    </source>
</evidence>
<dbReference type="InterPro" id="IPR000515">
    <property type="entry name" value="MetI-like"/>
</dbReference>
<evidence type="ECO:0000256" key="6">
    <source>
        <dbReference type="ARBA" id="ARBA00022989"/>
    </source>
</evidence>
<dbReference type="CDD" id="cd06261">
    <property type="entry name" value="TM_PBP2"/>
    <property type="match status" value="2"/>
</dbReference>
<comment type="similarity">
    <text evidence="8">Belongs to the binding-protein-dependent transport system permease family.</text>
</comment>
<feature type="transmembrane region" description="Helical" evidence="8">
    <location>
        <begin position="472"/>
        <end position="493"/>
    </location>
</feature>
<keyword evidence="4" id="KW-0997">Cell inner membrane</keyword>
<feature type="transmembrane region" description="Helical" evidence="8">
    <location>
        <begin position="526"/>
        <end position="547"/>
    </location>
</feature>
<feature type="transmembrane region" description="Helical" evidence="8">
    <location>
        <begin position="199"/>
        <end position="220"/>
    </location>
</feature>
<dbReference type="EMBL" id="FNDZ01000002">
    <property type="protein sequence ID" value="SDI37109.1"/>
    <property type="molecule type" value="Genomic_DNA"/>
</dbReference>
<dbReference type="PROSITE" id="PS50928">
    <property type="entry name" value="ABC_TM1"/>
    <property type="match status" value="2"/>
</dbReference>
<dbReference type="GO" id="GO:0005886">
    <property type="term" value="C:plasma membrane"/>
    <property type="evidence" value="ECO:0007669"/>
    <property type="project" value="UniProtKB-SubCell"/>
</dbReference>
<accession>A0A1G8K157</accession>
<dbReference type="Pfam" id="PF00528">
    <property type="entry name" value="BPD_transp_1"/>
    <property type="match status" value="2"/>
</dbReference>
<feature type="transmembrane region" description="Helical" evidence="8">
    <location>
        <begin position="255"/>
        <end position="275"/>
    </location>
</feature>
<feature type="transmembrane region" description="Helical" evidence="8">
    <location>
        <begin position="20"/>
        <end position="39"/>
    </location>
</feature>
<feature type="transmembrane region" description="Helical" evidence="8">
    <location>
        <begin position="308"/>
        <end position="330"/>
    </location>
</feature>
<dbReference type="Proteomes" id="UP000183255">
    <property type="component" value="Unassembled WGS sequence"/>
</dbReference>
<feature type="domain" description="ABC transmembrane type-1" evidence="9">
    <location>
        <begin position="72"/>
        <end position="276"/>
    </location>
</feature>
<evidence type="ECO:0000256" key="4">
    <source>
        <dbReference type="ARBA" id="ARBA00022519"/>
    </source>
</evidence>
<comment type="subcellular location">
    <subcellularLocation>
        <location evidence="1">Cell inner membrane</location>
        <topology evidence="1">Multi-pass membrane protein</topology>
    </subcellularLocation>
    <subcellularLocation>
        <location evidence="8">Cell membrane</location>
        <topology evidence="8">Multi-pass membrane protein</topology>
    </subcellularLocation>
</comment>
<evidence type="ECO:0000313" key="11">
    <source>
        <dbReference type="Proteomes" id="UP000183255"/>
    </source>
</evidence>
<organism evidence="10 11">
    <name type="scientific">Proteiniclasticum ruminis</name>
    <dbReference type="NCBI Taxonomy" id="398199"/>
    <lineage>
        <taxon>Bacteria</taxon>
        <taxon>Bacillati</taxon>
        <taxon>Bacillota</taxon>
        <taxon>Clostridia</taxon>
        <taxon>Eubacteriales</taxon>
        <taxon>Clostridiaceae</taxon>
        <taxon>Proteiniclasticum</taxon>
    </lineage>
</organism>